<dbReference type="InterPro" id="IPR019576">
    <property type="entry name" value="Pyridoxamine_oxidase_dimer_C"/>
</dbReference>
<evidence type="ECO:0000256" key="1">
    <source>
        <dbReference type="ARBA" id="ARBA00001917"/>
    </source>
</evidence>
<proteinExistence type="inferred from homology"/>
<evidence type="ECO:0000313" key="8">
    <source>
        <dbReference type="EMBL" id="MFC4221240.1"/>
    </source>
</evidence>
<comment type="cofactor">
    <cofactor evidence="1">
        <name>FMN</name>
        <dbReference type="ChEBI" id="CHEBI:58210"/>
    </cofactor>
</comment>
<evidence type="ECO:0000256" key="2">
    <source>
        <dbReference type="ARBA" id="ARBA00007301"/>
    </source>
</evidence>
<dbReference type="PANTHER" id="PTHR10851:SF0">
    <property type="entry name" value="PYRIDOXINE-5'-PHOSPHATE OXIDASE"/>
    <property type="match status" value="1"/>
</dbReference>
<evidence type="ECO:0000259" key="6">
    <source>
        <dbReference type="Pfam" id="PF01243"/>
    </source>
</evidence>
<keyword evidence="9" id="KW-1185">Reference proteome</keyword>
<keyword evidence="5" id="KW-0560">Oxidoreductase</keyword>
<comment type="caution">
    <text evidence="8">The sequence shown here is derived from an EMBL/GenBank/DDBJ whole genome shotgun (WGS) entry which is preliminary data.</text>
</comment>
<evidence type="ECO:0000256" key="5">
    <source>
        <dbReference type="ARBA" id="ARBA00023002"/>
    </source>
</evidence>
<feature type="domain" description="Pyridoxine 5'-phosphate oxidase dimerisation C-terminal" evidence="7">
    <location>
        <begin position="160"/>
        <end position="200"/>
    </location>
</feature>
<evidence type="ECO:0000259" key="7">
    <source>
        <dbReference type="Pfam" id="PF10590"/>
    </source>
</evidence>
<dbReference type="PIRSF" id="PIRSF000190">
    <property type="entry name" value="Pyd_amn-ph_oxd"/>
    <property type="match status" value="1"/>
</dbReference>
<dbReference type="InterPro" id="IPR011576">
    <property type="entry name" value="Pyridox_Oxase_N"/>
</dbReference>
<accession>A0ABV8PPX9</accession>
<keyword evidence="3" id="KW-0285">Flavoprotein</keyword>
<dbReference type="EMBL" id="JBHSCL010000009">
    <property type="protein sequence ID" value="MFC4221240.1"/>
    <property type="molecule type" value="Genomic_DNA"/>
</dbReference>
<organism evidence="8 9">
    <name type="scientific">Flagellimonas marina</name>
    <dbReference type="NCBI Taxonomy" id="1775168"/>
    <lineage>
        <taxon>Bacteria</taxon>
        <taxon>Pseudomonadati</taxon>
        <taxon>Bacteroidota</taxon>
        <taxon>Flavobacteriia</taxon>
        <taxon>Flavobacteriales</taxon>
        <taxon>Flavobacteriaceae</taxon>
        <taxon>Flagellimonas</taxon>
    </lineage>
</organism>
<dbReference type="Pfam" id="PF01243">
    <property type="entry name" value="PNPOx_N"/>
    <property type="match status" value="1"/>
</dbReference>
<evidence type="ECO:0000313" key="9">
    <source>
        <dbReference type="Proteomes" id="UP001595841"/>
    </source>
</evidence>
<dbReference type="Proteomes" id="UP001595841">
    <property type="component" value="Unassembled WGS sequence"/>
</dbReference>
<keyword evidence="4" id="KW-0288">FMN</keyword>
<sequence>MAKFFTQTKNYMTPIEIFKKWFDDEKTLSTSGVPSAVCLSTIGLDGFPNARFVSLKALIDDCFIITGPLNSRKALEMKKQDKVALTFWWPHSERQIRIQGLSTGIRDELAVIYFGERSRISQAVSSISKQGEAIENLTVLETKVLEMASEGTKINRPNHWGGFSIQPIRIELMEFKKNRIHERKMYEFENGSWTVRQIQP</sequence>
<dbReference type="InterPro" id="IPR012349">
    <property type="entry name" value="Split_barrel_FMN-bd"/>
</dbReference>
<dbReference type="Pfam" id="PF10590">
    <property type="entry name" value="PNP_phzG_C"/>
    <property type="match status" value="1"/>
</dbReference>
<dbReference type="InterPro" id="IPR000659">
    <property type="entry name" value="Pyridox_Oxase"/>
</dbReference>
<evidence type="ECO:0000256" key="3">
    <source>
        <dbReference type="ARBA" id="ARBA00022630"/>
    </source>
</evidence>
<dbReference type="RefSeq" id="WP_379765634.1">
    <property type="nucleotide sequence ID" value="NZ_JBHSCL010000009.1"/>
</dbReference>
<dbReference type="PANTHER" id="PTHR10851">
    <property type="entry name" value="PYRIDOXINE-5-PHOSPHATE OXIDASE"/>
    <property type="match status" value="1"/>
</dbReference>
<dbReference type="SUPFAM" id="SSF50475">
    <property type="entry name" value="FMN-binding split barrel"/>
    <property type="match status" value="1"/>
</dbReference>
<name>A0ABV8PPX9_9FLAO</name>
<gene>
    <name evidence="8" type="ORF">ACFOWS_13900</name>
</gene>
<comment type="similarity">
    <text evidence="2">Belongs to the pyridoxamine 5'-phosphate oxidase family.</text>
</comment>
<dbReference type="NCBIfam" id="NF004231">
    <property type="entry name" value="PRK05679.1"/>
    <property type="match status" value="1"/>
</dbReference>
<feature type="domain" description="Pyridoxamine 5'-phosphate oxidase N-terminal" evidence="6">
    <location>
        <begin position="35"/>
        <end position="147"/>
    </location>
</feature>
<dbReference type="Gene3D" id="2.30.110.10">
    <property type="entry name" value="Electron Transport, Fmn-binding Protein, Chain A"/>
    <property type="match status" value="1"/>
</dbReference>
<evidence type="ECO:0000256" key="4">
    <source>
        <dbReference type="ARBA" id="ARBA00022643"/>
    </source>
</evidence>
<reference evidence="9" key="1">
    <citation type="journal article" date="2019" name="Int. J. Syst. Evol. Microbiol.">
        <title>The Global Catalogue of Microorganisms (GCM) 10K type strain sequencing project: providing services to taxonomists for standard genome sequencing and annotation.</title>
        <authorList>
            <consortium name="The Broad Institute Genomics Platform"/>
            <consortium name="The Broad Institute Genome Sequencing Center for Infectious Disease"/>
            <person name="Wu L."/>
            <person name="Ma J."/>
        </authorList>
    </citation>
    <scope>NUCLEOTIDE SEQUENCE [LARGE SCALE GENOMIC DNA]</scope>
    <source>
        <strain evidence="9">CGMCC 1.15774</strain>
    </source>
</reference>
<protein>
    <submittedName>
        <fullName evidence="8">Pyridoxal 5'-phosphate synthase</fullName>
    </submittedName>
</protein>